<feature type="compositionally biased region" description="Polar residues" evidence="1">
    <location>
        <begin position="210"/>
        <end position="224"/>
    </location>
</feature>
<feature type="region of interest" description="Disordered" evidence="1">
    <location>
        <begin position="1"/>
        <end position="228"/>
    </location>
</feature>
<dbReference type="SUPFAM" id="SSF50729">
    <property type="entry name" value="PH domain-like"/>
    <property type="match status" value="1"/>
</dbReference>
<feature type="region of interest" description="Disordered" evidence="1">
    <location>
        <begin position="928"/>
        <end position="949"/>
    </location>
</feature>
<feature type="domain" description="PH" evidence="2">
    <location>
        <begin position="401"/>
        <end position="501"/>
    </location>
</feature>
<feature type="region of interest" description="Disordered" evidence="1">
    <location>
        <begin position="886"/>
        <end position="916"/>
    </location>
</feature>
<dbReference type="OrthoDB" id="43122at2759"/>
<dbReference type="Proteomes" id="UP001056384">
    <property type="component" value="Chromosome 3"/>
</dbReference>
<dbReference type="InterPro" id="IPR029071">
    <property type="entry name" value="Ubiquitin-like_domsf"/>
</dbReference>
<organism evidence="3 4">
    <name type="scientific">Septoria linicola</name>
    <dbReference type="NCBI Taxonomy" id="215465"/>
    <lineage>
        <taxon>Eukaryota</taxon>
        <taxon>Fungi</taxon>
        <taxon>Dikarya</taxon>
        <taxon>Ascomycota</taxon>
        <taxon>Pezizomycotina</taxon>
        <taxon>Dothideomycetes</taxon>
        <taxon>Dothideomycetidae</taxon>
        <taxon>Mycosphaerellales</taxon>
        <taxon>Mycosphaerellaceae</taxon>
        <taxon>Septoria</taxon>
    </lineage>
</organism>
<accession>A0A9Q9EJB2</accession>
<feature type="region of interest" description="Disordered" evidence="1">
    <location>
        <begin position="516"/>
        <end position="559"/>
    </location>
</feature>
<reference evidence="3" key="1">
    <citation type="submission" date="2022-06" db="EMBL/GenBank/DDBJ databases">
        <title>Complete genome sequences of two strains of the flax pathogen Septoria linicola.</title>
        <authorList>
            <person name="Lapalu N."/>
            <person name="Simon A."/>
            <person name="Demenou B."/>
            <person name="Paumier D."/>
            <person name="Guillot M.-P."/>
            <person name="Gout L."/>
            <person name="Valade R."/>
        </authorList>
    </citation>
    <scope>NUCLEOTIDE SEQUENCE</scope>
    <source>
        <strain evidence="3">SE15195</strain>
    </source>
</reference>
<dbReference type="Gene3D" id="2.30.29.30">
    <property type="entry name" value="Pleckstrin-homology domain (PH domain)/Phosphotyrosine-binding domain (PTB)"/>
    <property type="match status" value="1"/>
</dbReference>
<feature type="compositionally biased region" description="Polar residues" evidence="1">
    <location>
        <begin position="894"/>
        <end position="912"/>
    </location>
</feature>
<proteinExistence type="predicted"/>
<feature type="compositionally biased region" description="Pro residues" evidence="1">
    <location>
        <begin position="177"/>
        <end position="189"/>
    </location>
</feature>
<feature type="region of interest" description="Disordered" evidence="1">
    <location>
        <begin position="573"/>
        <end position="806"/>
    </location>
</feature>
<feature type="compositionally biased region" description="Gly residues" evidence="1">
    <location>
        <begin position="582"/>
        <end position="591"/>
    </location>
</feature>
<dbReference type="PANTHER" id="PTHR38700">
    <property type="entry name" value="YALI0E22418P"/>
    <property type="match status" value="1"/>
</dbReference>
<sequence length="991" mass="108341">MADASSPPSQPPSRYRSQRQKHAPLEEEHNQQQQHSSPGAVVSAADGDVARSKSRYHRKPNAAPASPPETRPASQEQHSEAPARYHSKHRTSPLKPLYQEQVVQAPRLQPTRTISSENHSHARHAATPPAGLGAQDPRHFSSSDERDSDAERRQQSRDRPSKSRHNDHPLPAAAGPPTLPLPASPPPPSGEVYPRPMEVAEPVRRDGPPQSGQIKATPSMSELPQLNDETRGCFGGLFKRKRGDAAAATVDKDMIARPATAKHNEPIRPGGGGVVPGIDAPKSAVNAGDRKVLVECQKSQRWFSVTPETTSVDIIKAAATVMTEHIDIKSALLVETFKSVGVQRPLRRYEQIRDVMNSWDDDAQNRLVLVDPGAGTIEPELTITGAPKDRPEGDTWVLTSSYRPGKWEKRYVTLKPDGQIVQQKDMDKPKDASNVCHLSDFDIYTPTAERKKGKIKPPKKHCFAIKSQQKTTMFESTEDYVHFFCTADPVTSDSFYRAVQSYRSWYLVNVRGVGKKEKPKPVMASAPLQPQEAGGMTDRKASTEQAKTHRPHESMESHYQLGSFKPLIDMDQFEKRPSSSGSGSGRAGSGGFTKSADQFNTNAPLEKRSNTVKRSHPPGTMSNKGVLAEDEPLANLGRSTSVNKRRSSTDQTRLDSSEFKDTGLLGRKYSQRRKENERESAQNAFSPGPNLLNGGLAAREDYFGAGDGLQRKSSTRKHNSNSDMKRSSSTREPNRNGGHRREGSVELDRSRSQRQKPKPLIDLTPEYKEPPQHKNKGRGHRPDRLGAGGLIESATTPEDPLNIPQGTVFRNASGGQYNANMIPPGPHSPGLIDLTPQHKEPVHHARKGRGYVTENGHAGGLVHNASTPEDPLNIPQSNIFRSVNAMPEGRVPSGHSTQQAQAPSQRRLSFSKSPDAFTGEGLLASAANRQGWGTGDKGRGVIDGSRAGGKPLVDLNYDSQYAKGTLLNKVEKAQGGAIQAPIIDREDGGKF</sequence>
<keyword evidence="4" id="KW-1185">Reference proteome</keyword>
<dbReference type="SUPFAM" id="SSF54236">
    <property type="entry name" value="Ubiquitin-like"/>
    <property type="match status" value="1"/>
</dbReference>
<name>A0A9Q9EJB2_9PEZI</name>
<dbReference type="InterPro" id="IPR001849">
    <property type="entry name" value="PH_domain"/>
</dbReference>
<dbReference type="PANTHER" id="PTHR38700:SF1">
    <property type="entry name" value="PH DOMAIN-CONTAINING PROTEIN"/>
    <property type="match status" value="1"/>
</dbReference>
<dbReference type="Gene3D" id="3.10.20.90">
    <property type="entry name" value="Phosphatidylinositol 3-kinase Catalytic Subunit, Chain A, domain 1"/>
    <property type="match status" value="1"/>
</dbReference>
<protein>
    <submittedName>
        <fullName evidence="3">Pleckstrin domain, PH-like domain superfamily, Ubiquitin-like domain superfamily</fullName>
    </submittedName>
</protein>
<evidence type="ECO:0000256" key="1">
    <source>
        <dbReference type="SAM" id="MobiDB-lite"/>
    </source>
</evidence>
<feature type="compositionally biased region" description="Basic and acidic residues" evidence="1">
    <location>
        <begin position="739"/>
        <end position="751"/>
    </location>
</feature>
<evidence type="ECO:0000313" key="3">
    <source>
        <dbReference type="EMBL" id="USW51168.1"/>
    </source>
</evidence>
<dbReference type="AlphaFoldDB" id="A0A9Q9EJB2"/>
<feature type="compositionally biased region" description="Basic and acidic residues" evidence="1">
    <location>
        <begin position="136"/>
        <end position="168"/>
    </location>
</feature>
<evidence type="ECO:0000259" key="2">
    <source>
        <dbReference type="Pfam" id="PF00169"/>
    </source>
</evidence>
<dbReference type="InterPro" id="IPR011993">
    <property type="entry name" value="PH-like_dom_sf"/>
</dbReference>
<dbReference type="EMBL" id="CP099420">
    <property type="protein sequence ID" value="USW51168.1"/>
    <property type="molecule type" value="Genomic_DNA"/>
</dbReference>
<feature type="compositionally biased region" description="Basic and acidic residues" evidence="1">
    <location>
        <begin position="652"/>
        <end position="661"/>
    </location>
</feature>
<evidence type="ECO:0000313" key="4">
    <source>
        <dbReference type="Proteomes" id="UP001056384"/>
    </source>
</evidence>
<gene>
    <name evidence="3" type="ORF">Slin15195_G044870</name>
</gene>
<feature type="compositionally biased region" description="Low complexity" evidence="1">
    <location>
        <begin position="31"/>
        <end position="47"/>
    </location>
</feature>
<dbReference type="Pfam" id="PF00169">
    <property type="entry name" value="PH"/>
    <property type="match status" value="1"/>
</dbReference>